<evidence type="ECO:0000256" key="5">
    <source>
        <dbReference type="ARBA" id="ARBA00023136"/>
    </source>
</evidence>
<dbReference type="Pfam" id="PF06271">
    <property type="entry name" value="RDD"/>
    <property type="match status" value="1"/>
</dbReference>
<dbReference type="InterPro" id="IPR010432">
    <property type="entry name" value="RDD"/>
</dbReference>
<reference evidence="9" key="1">
    <citation type="submission" date="2017-09" db="EMBL/GenBank/DDBJ databases">
        <title>Depth-based differentiation of microbial function through sediment-hosted aquifers and enrichment of novel symbionts in the deep terrestrial subsurface.</title>
        <authorList>
            <person name="Probst A.J."/>
            <person name="Ladd B."/>
            <person name="Jarett J.K."/>
            <person name="Geller-Mcgrath D.E."/>
            <person name="Sieber C.M.K."/>
            <person name="Emerson J.B."/>
            <person name="Anantharaman K."/>
            <person name="Thomas B.C."/>
            <person name="Malmstrom R."/>
            <person name="Stieglmeier M."/>
            <person name="Klingl A."/>
            <person name="Woyke T."/>
            <person name="Ryan C.M."/>
            <person name="Banfield J.F."/>
        </authorList>
    </citation>
    <scope>NUCLEOTIDE SEQUENCE [LARGE SCALE GENOMIC DNA]</scope>
</reference>
<evidence type="ECO:0000256" key="3">
    <source>
        <dbReference type="ARBA" id="ARBA00022692"/>
    </source>
</evidence>
<feature type="transmembrane region" description="Helical" evidence="6">
    <location>
        <begin position="21"/>
        <end position="40"/>
    </location>
</feature>
<comment type="caution">
    <text evidence="8">The sequence shown here is derived from an EMBL/GenBank/DDBJ whole genome shotgun (WGS) entry which is preliminary data.</text>
</comment>
<evidence type="ECO:0000259" key="7">
    <source>
        <dbReference type="Pfam" id="PF06271"/>
    </source>
</evidence>
<keyword evidence="3 6" id="KW-0812">Transmembrane</keyword>
<evidence type="ECO:0000256" key="6">
    <source>
        <dbReference type="SAM" id="Phobius"/>
    </source>
</evidence>
<organism evidence="8 9">
    <name type="scientific">Candidatus Nealsonbacteria bacterium CG_4_10_14_3_um_filter_36_16</name>
    <dbReference type="NCBI Taxonomy" id="1974685"/>
    <lineage>
        <taxon>Bacteria</taxon>
        <taxon>Candidatus Nealsoniibacteriota</taxon>
    </lineage>
</organism>
<keyword evidence="5 6" id="KW-0472">Membrane</keyword>
<evidence type="ECO:0000256" key="1">
    <source>
        <dbReference type="ARBA" id="ARBA00004651"/>
    </source>
</evidence>
<protein>
    <recommendedName>
        <fullName evidence="7">RDD domain-containing protein</fullName>
    </recommendedName>
</protein>
<evidence type="ECO:0000313" key="9">
    <source>
        <dbReference type="Proteomes" id="UP000230064"/>
    </source>
</evidence>
<sequence>MERKMEYQGVPIRALAYLIDNAILFALFALFHFLVFGTWLRHIPNVATIATDPICLSLLAVYFIYFIVLEGTVGATVGKLICKIRVKEINGNACGIYRASVRNILRTIDGLVFYLVGIILIAISDKKQRLGDKIAKTVVLRSD</sequence>
<keyword evidence="2" id="KW-1003">Cell membrane</keyword>
<evidence type="ECO:0000256" key="4">
    <source>
        <dbReference type="ARBA" id="ARBA00022989"/>
    </source>
</evidence>
<dbReference type="PANTHER" id="PTHR36115">
    <property type="entry name" value="PROLINE-RICH ANTIGEN HOMOLOG-RELATED"/>
    <property type="match status" value="1"/>
</dbReference>
<feature type="transmembrane region" description="Helical" evidence="6">
    <location>
        <begin position="60"/>
        <end position="82"/>
    </location>
</feature>
<name>A0A2M7MFG1_9BACT</name>
<dbReference type="InterPro" id="IPR051791">
    <property type="entry name" value="Pra-immunoreactive"/>
</dbReference>
<dbReference type="AlphaFoldDB" id="A0A2M7MFG1"/>
<evidence type="ECO:0000256" key="2">
    <source>
        <dbReference type="ARBA" id="ARBA00022475"/>
    </source>
</evidence>
<feature type="domain" description="RDD" evidence="7">
    <location>
        <begin position="13"/>
        <end position="136"/>
    </location>
</feature>
<accession>A0A2M7MFG1</accession>
<keyword evidence="4 6" id="KW-1133">Transmembrane helix</keyword>
<proteinExistence type="predicted"/>
<evidence type="ECO:0000313" key="8">
    <source>
        <dbReference type="EMBL" id="PIX88490.1"/>
    </source>
</evidence>
<dbReference type="GO" id="GO:0005886">
    <property type="term" value="C:plasma membrane"/>
    <property type="evidence" value="ECO:0007669"/>
    <property type="project" value="UniProtKB-SubCell"/>
</dbReference>
<gene>
    <name evidence="8" type="ORF">COZ30_00660</name>
</gene>
<dbReference type="Proteomes" id="UP000230064">
    <property type="component" value="Unassembled WGS sequence"/>
</dbReference>
<feature type="transmembrane region" description="Helical" evidence="6">
    <location>
        <begin position="103"/>
        <end position="123"/>
    </location>
</feature>
<dbReference type="EMBL" id="PFJR01000016">
    <property type="protein sequence ID" value="PIX88490.1"/>
    <property type="molecule type" value="Genomic_DNA"/>
</dbReference>
<comment type="subcellular location">
    <subcellularLocation>
        <location evidence="1">Cell membrane</location>
        <topology evidence="1">Multi-pass membrane protein</topology>
    </subcellularLocation>
</comment>